<proteinExistence type="predicted"/>
<dbReference type="Proteomes" id="UP000663828">
    <property type="component" value="Unassembled WGS sequence"/>
</dbReference>
<organism evidence="2 3">
    <name type="scientific">Adineta ricciae</name>
    <name type="common">Rotifer</name>
    <dbReference type="NCBI Taxonomy" id="249248"/>
    <lineage>
        <taxon>Eukaryota</taxon>
        <taxon>Metazoa</taxon>
        <taxon>Spiralia</taxon>
        <taxon>Gnathifera</taxon>
        <taxon>Rotifera</taxon>
        <taxon>Eurotatoria</taxon>
        <taxon>Bdelloidea</taxon>
        <taxon>Adinetida</taxon>
        <taxon>Adinetidae</taxon>
        <taxon>Adineta</taxon>
    </lineage>
</organism>
<gene>
    <name evidence="1" type="ORF">XAT740_LOCUS50651</name>
    <name evidence="2" type="ORF">XAT740_LOCUS50675</name>
</gene>
<evidence type="ECO:0000313" key="1">
    <source>
        <dbReference type="EMBL" id="CAF1624040.1"/>
    </source>
</evidence>
<dbReference type="EMBL" id="CAJNOR010007841">
    <property type="protein sequence ID" value="CAF1624196.1"/>
    <property type="molecule type" value="Genomic_DNA"/>
</dbReference>
<keyword evidence="3" id="KW-1185">Reference proteome</keyword>
<evidence type="ECO:0000313" key="3">
    <source>
        <dbReference type="Proteomes" id="UP000663828"/>
    </source>
</evidence>
<dbReference type="EMBL" id="CAJNOR010007833">
    <property type="protein sequence ID" value="CAF1624040.1"/>
    <property type="molecule type" value="Genomic_DNA"/>
</dbReference>
<dbReference type="AlphaFoldDB" id="A0A816CLE5"/>
<reference evidence="2" key="1">
    <citation type="submission" date="2021-02" db="EMBL/GenBank/DDBJ databases">
        <authorList>
            <person name="Nowell W R."/>
        </authorList>
    </citation>
    <scope>NUCLEOTIDE SEQUENCE</scope>
</reference>
<evidence type="ECO:0000313" key="2">
    <source>
        <dbReference type="EMBL" id="CAF1624196.1"/>
    </source>
</evidence>
<protein>
    <submittedName>
        <fullName evidence="2">Uncharacterized protein</fullName>
    </submittedName>
</protein>
<comment type="caution">
    <text evidence="2">The sequence shown here is derived from an EMBL/GenBank/DDBJ whole genome shotgun (WGS) entry which is preliminary data.</text>
</comment>
<name>A0A816CLE5_ADIRI</name>
<sequence length="85" mass="9239">MDNSVFLDEDIPFVESGDYEIDEATGAGNGTTTTLAHGNIVSLNHQSHHYHDDSIWTSTNLPTKRGRRPKSAAVVITTTGQTNEP</sequence>
<accession>A0A816CLE5</accession>
<feature type="non-terminal residue" evidence="2">
    <location>
        <position position="85"/>
    </location>
</feature>